<evidence type="ECO:0000256" key="2">
    <source>
        <dbReference type="ARBA" id="ARBA00004123"/>
    </source>
</evidence>
<dbReference type="Gene3D" id="2.40.100.10">
    <property type="entry name" value="Cyclophilin-like"/>
    <property type="match status" value="1"/>
</dbReference>
<evidence type="ECO:0000256" key="5">
    <source>
        <dbReference type="SAM" id="MobiDB-lite"/>
    </source>
</evidence>
<dbReference type="SUPFAM" id="SSF50891">
    <property type="entry name" value="Cyclophilin-like"/>
    <property type="match status" value="1"/>
</dbReference>
<feature type="region of interest" description="Disordered" evidence="5">
    <location>
        <begin position="163"/>
        <end position="182"/>
    </location>
</feature>
<evidence type="ECO:0000313" key="7">
    <source>
        <dbReference type="EMBL" id="SCW03587.1"/>
    </source>
</evidence>
<organism evidence="7 8">
    <name type="scientific">Lachancea fermentati</name>
    <name type="common">Zygosaccharomyces fermentati</name>
    <dbReference type="NCBI Taxonomy" id="4955"/>
    <lineage>
        <taxon>Eukaryota</taxon>
        <taxon>Fungi</taxon>
        <taxon>Dikarya</taxon>
        <taxon>Ascomycota</taxon>
        <taxon>Saccharomycotina</taxon>
        <taxon>Saccharomycetes</taxon>
        <taxon>Saccharomycetales</taxon>
        <taxon>Saccharomycetaceae</taxon>
        <taxon>Lachancea</taxon>
    </lineage>
</organism>
<dbReference type="GO" id="GO:0003755">
    <property type="term" value="F:peptidyl-prolyl cis-trans isomerase activity"/>
    <property type="evidence" value="ECO:0007669"/>
    <property type="project" value="UniProtKB-EC"/>
</dbReference>
<feature type="compositionally biased region" description="Polar residues" evidence="5">
    <location>
        <begin position="247"/>
        <end position="268"/>
    </location>
</feature>
<dbReference type="InterPro" id="IPR029000">
    <property type="entry name" value="Cyclophilin-like_dom_sf"/>
</dbReference>
<dbReference type="PANTHER" id="PTHR45625">
    <property type="entry name" value="PEPTIDYL-PROLYL CIS-TRANS ISOMERASE-RELATED"/>
    <property type="match status" value="1"/>
</dbReference>
<feature type="region of interest" description="Disordered" evidence="5">
    <location>
        <begin position="302"/>
        <end position="329"/>
    </location>
</feature>
<sequence length="329" mass="36799">MSTDLEPRTTAKCIVHTSKGRVEVELWAKECPQAVKCFLTNCNLGAFDGIPFSKKLFDSVIHTDAPLNGVGTPLERNTRLRFNRRGLIGMFPDAKGSVFITLRDTAMLNDKATLLGKVVGNSFYEVIKIADGELESDGQSFTYPAEITRVEIIEPYFDNLPKKRMNAGEKQNPPRKPVKKRRTVKLVYDEEESEGDDHNVLKVKIKAAHDLLKDAKLVKSDLPTDDSDYERTDLPSKNVPPVISTKYDAQSSNPASTTAEDVSPIVNQEKNKLSSVVKNSKEDETQSEREKETLKLLAAFQKKSQSKKGKNLLTSHVLKFNDDEADNQK</sequence>
<dbReference type="EMBL" id="LT598486">
    <property type="protein sequence ID" value="SCW03587.1"/>
    <property type="molecule type" value="Genomic_DNA"/>
</dbReference>
<dbReference type="Pfam" id="PF00160">
    <property type="entry name" value="Pro_isomerase"/>
    <property type="match status" value="1"/>
</dbReference>
<reference evidence="7 8" key="1">
    <citation type="submission" date="2016-03" db="EMBL/GenBank/DDBJ databases">
        <authorList>
            <person name="Devillers H."/>
        </authorList>
    </citation>
    <scope>NUCLEOTIDE SEQUENCE [LARGE SCALE GENOMIC DNA]</scope>
    <source>
        <strain evidence="7">CBS 6772</strain>
    </source>
</reference>
<evidence type="ECO:0000256" key="3">
    <source>
        <dbReference type="ARBA" id="ARBA00023242"/>
    </source>
</evidence>
<evidence type="ECO:0000313" key="8">
    <source>
        <dbReference type="Proteomes" id="UP000190831"/>
    </source>
</evidence>
<dbReference type="OMA" id="RNTWFIT"/>
<keyword evidence="3" id="KW-0539">Nucleus</keyword>
<feature type="compositionally biased region" description="Basic and acidic residues" evidence="5">
    <location>
        <begin position="319"/>
        <end position="329"/>
    </location>
</feature>
<dbReference type="PANTHER" id="PTHR45625:SF6">
    <property type="entry name" value="SPLICEOSOME-ASSOCIATED PROTEIN CWC27 HOMOLOG"/>
    <property type="match status" value="1"/>
</dbReference>
<dbReference type="GO" id="GO:0071013">
    <property type="term" value="C:catalytic step 2 spliceosome"/>
    <property type="evidence" value="ECO:0007669"/>
    <property type="project" value="TreeGrafter"/>
</dbReference>
<feature type="domain" description="PPIase cyclophilin-type" evidence="6">
    <location>
        <begin position="20"/>
        <end position="152"/>
    </location>
</feature>
<evidence type="ECO:0000259" key="6">
    <source>
        <dbReference type="PROSITE" id="PS50072"/>
    </source>
</evidence>
<dbReference type="Proteomes" id="UP000190831">
    <property type="component" value="Chromosome G"/>
</dbReference>
<comment type="subcellular location">
    <subcellularLocation>
        <location evidence="2">Nucleus</location>
    </subcellularLocation>
</comment>
<dbReference type="InterPro" id="IPR002130">
    <property type="entry name" value="Cyclophilin-type_PPIase_dom"/>
</dbReference>
<feature type="region of interest" description="Disordered" evidence="5">
    <location>
        <begin position="221"/>
        <end position="290"/>
    </location>
</feature>
<keyword evidence="8" id="KW-1185">Reference proteome</keyword>
<dbReference type="PROSITE" id="PS50072">
    <property type="entry name" value="CSA_PPIASE_2"/>
    <property type="match status" value="1"/>
</dbReference>
<dbReference type="OrthoDB" id="442970at2759"/>
<evidence type="ECO:0000256" key="4">
    <source>
        <dbReference type="ARBA" id="ARBA00038509"/>
    </source>
</evidence>
<proteinExistence type="inferred from homology"/>
<dbReference type="STRING" id="4955.A0A1G4MI48"/>
<protein>
    <submittedName>
        <fullName evidence="7">LAFE_0G13762g1_1</fullName>
    </submittedName>
</protein>
<evidence type="ECO:0000256" key="1">
    <source>
        <dbReference type="ARBA" id="ARBA00000971"/>
    </source>
</evidence>
<gene>
    <name evidence="7" type="ORF">LAFE_0G13762G</name>
</gene>
<accession>A0A1G4MI48</accession>
<dbReference type="InterPro" id="IPR044666">
    <property type="entry name" value="Cyclophilin_A-like"/>
</dbReference>
<comment type="catalytic activity">
    <reaction evidence="1">
        <text>[protein]-peptidylproline (omega=180) = [protein]-peptidylproline (omega=0)</text>
        <dbReference type="Rhea" id="RHEA:16237"/>
        <dbReference type="Rhea" id="RHEA-COMP:10747"/>
        <dbReference type="Rhea" id="RHEA-COMP:10748"/>
        <dbReference type="ChEBI" id="CHEBI:83833"/>
        <dbReference type="ChEBI" id="CHEBI:83834"/>
        <dbReference type="EC" id="5.2.1.8"/>
    </reaction>
</comment>
<name>A0A1G4MI48_LACFM</name>
<dbReference type="AlphaFoldDB" id="A0A1G4MI48"/>
<feature type="compositionally biased region" description="Basic and acidic residues" evidence="5">
    <location>
        <begin position="279"/>
        <end position="290"/>
    </location>
</feature>
<comment type="similarity">
    <text evidence="4">Belongs to the cyclophilin-type PPIase family. CWC27 subfamily.</text>
</comment>